<dbReference type="Gene3D" id="1.10.260.40">
    <property type="entry name" value="lambda repressor-like DNA-binding domains"/>
    <property type="match status" value="1"/>
</dbReference>
<dbReference type="EMBL" id="MOBP01000010">
    <property type="protein sequence ID" value="RON53052.1"/>
    <property type="molecule type" value="Genomic_DNA"/>
</dbReference>
<name>A0A423KIR6_9PSED</name>
<dbReference type="SUPFAM" id="SSF47413">
    <property type="entry name" value="lambda repressor-like DNA-binding domains"/>
    <property type="match status" value="1"/>
</dbReference>
<protein>
    <submittedName>
        <fullName evidence="1">Uncharacterized protein</fullName>
    </submittedName>
</protein>
<evidence type="ECO:0000313" key="2">
    <source>
        <dbReference type="Proteomes" id="UP000283627"/>
    </source>
</evidence>
<accession>A0A423KIR6</accession>
<dbReference type="AlphaFoldDB" id="A0A423KIR6"/>
<dbReference type="OrthoDB" id="6898250at2"/>
<reference evidence="1 2" key="1">
    <citation type="submission" date="2016-10" db="EMBL/GenBank/DDBJ databases">
        <title>Comparative genome analysis of multiple Pseudomonas spp. focuses on biocontrol and plant growth promoting traits.</title>
        <authorList>
            <person name="Tao X.-Y."/>
            <person name="Taylor C.G."/>
        </authorList>
    </citation>
    <scope>NUCLEOTIDE SEQUENCE [LARGE SCALE GENOMIC DNA]</scope>
    <source>
        <strain evidence="1 2">39A2</strain>
    </source>
</reference>
<sequence length="76" mass="8281">MSDIDAGLARGKAEYVMRIGMLLENGDLGKAEAAQKLGLSQEELDEMLQGRLGDLTMTKIQEYLDLLKDGTHSALV</sequence>
<dbReference type="Proteomes" id="UP000283627">
    <property type="component" value="Unassembled WGS sequence"/>
</dbReference>
<evidence type="ECO:0000313" key="1">
    <source>
        <dbReference type="EMBL" id="RON53052.1"/>
    </source>
</evidence>
<dbReference type="GO" id="GO:0003677">
    <property type="term" value="F:DNA binding"/>
    <property type="evidence" value="ECO:0007669"/>
    <property type="project" value="InterPro"/>
</dbReference>
<organism evidence="1 2">
    <name type="scientific">Pseudomonas frederiksbergensis</name>
    <dbReference type="NCBI Taxonomy" id="104087"/>
    <lineage>
        <taxon>Bacteria</taxon>
        <taxon>Pseudomonadati</taxon>
        <taxon>Pseudomonadota</taxon>
        <taxon>Gammaproteobacteria</taxon>
        <taxon>Pseudomonadales</taxon>
        <taxon>Pseudomonadaceae</taxon>
        <taxon>Pseudomonas</taxon>
    </lineage>
</organism>
<dbReference type="RefSeq" id="WP_123407279.1">
    <property type="nucleotide sequence ID" value="NZ_MOBP01000010.1"/>
</dbReference>
<dbReference type="InterPro" id="IPR010982">
    <property type="entry name" value="Lambda_DNA-bd_dom_sf"/>
</dbReference>
<gene>
    <name evidence="1" type="ORF">BK665_15485</name>
</gene>
<comment type="caution">
    <text evidence="1">The sequence shown here is derived from an EMBL/GenBank/DDBJ whole genome shotgun (WGS) entry which is preliminary data.</text>
</comment>
<proteinExistence type="predicted"/>